<feature type="transmembrane region" description="Helical" evidence="1">
    <location>
        <begin position="124"/>
        <end position="143"/>
    </location>
</feature>
<dbReference type="NCBIfam" id="NF033773">
    <property type="entry name" value="tellur_TrgA"/>
    <property type="match status" value="1"/>
</dbReference>
<keyword evidence="1" id="KW-0812">Transmembrane</keyword>
<accession>A0AAE4YCR0</accession>
<name>A0AAE4YCR0_9RHOB</name>
<gene>
    <name evidence="2" type="ORF">GV832_09720</name>
</gene>
<evidence type="ECO:0000313" key="2">
    <source>
        <dbReference type="EMBL" id="NBZ87854.1"/>
    </source>
</evidence>
<keyword evidence="1" id="KW-0472">Membrane</keyword>
<comment type="caution">
    <text evidence="2">The sequence shown here is derived from an EMBL/GenBank/DDBJ whole genome shotgun (WGS) entry which is preliminary data.</text>
</comment>
<protein>
    <submittedName>
        <fullName evidence="2">TrgA family protein</fullName>
    </submittedName>
</protein>
<proteinExistence type="predicted"/>
<organism evidence="2 3">
    <name type="scientific">Stagnihabitans tardus</name>
    <dbReference type="NCBI Taxonomy" id="2699202"/>
    <lineage>
        <taxon>Bacteria</taxon>
        <taxon>Pseudomonadati</taxon>
        <taxon>Pseudomonadota</taxon>
        <taxon>Alphaproteobacteria</taxon>
        <taxon>Rhodobacterales</taxon>
        <taxon>Paracoccaceae</taxon>
        <taxon>Stagnihabitans</taxon>
    </lineage>
</organism>
<keyword evidence="3" id="KW-1185">Reference proteome</keyword>
<feature type="transmembrane region" description="Helical" evidence="1">
    <location>
        <begin position="67"/>
        <end position="89"/>
    </location>
</feature>
<evidence type="ECO:0000256" key="1">
    <source>
        <dbReference type="SAM" id="Phobius"/>
    </source>
</evidence>
<sequence length="147" mass="16094">MPTFAKLTAAVLFAFVGWWAAVTYNAHLPDNVSLPKLPYSMAALGAALGWWSLGPSSGKGYRDTIAYGLRTSVLIGFLAMFGVAFLLMLRKSTNQMYRADPFAAVLDVPDLMYQYGRYMLNQDVLMVLAAGGIIGGILVEYAARNWK</sequence>
<dbReference type="AlphaFoldDB" id="A0AAE4YCR0"/>
<dbReference type="RefSeq" id="WP_168774669.1">
    <property type="nucleotide sequence ID" value="NZ_JAABNR010000008.1"/>
</dbReference>
<reference evidence="2" key="1">
    <citation type="submission" date="2020-01" db="EMBL/GenBank/DDBJ databases">
        <authorList>
            <person name="Chen W.-M."/>
        </authorList>
    </citation>
    <scope>NUCLEOTIDE SEQUENCE</scope>
    <source>
        <strain evidence="2">CYK-10</strain>
    </source>
</reference>
<dbReference type="Proteomes" id="UP001193501">
    <property type="component" value="Unassembled WGS sequence"/>
</dbReference>
<keyword evidence="1" id="KW-1133">Transmembrane helix</keyword>
<evidence type="ECO:0000313" key="3">
    <source>
        <dbReference type="Proteomes" id="UP001193501"/>
    </source>
</evidence>
<dbReference type="EMBL" id="JAABNR010000008">
    <property type="protein sequence ID" value="NBZ87854.1"/>
    <property type="molecule type" value="Genomic_DNA"/>
</dbReference>
<dbReference type="InterPro" id="IPR047784">
    <property type="entry name" value="TrgA"/>
</dbReference>